<dbReference type="PANTHER" id="PTHR44379">
    <property type="entry name" value="OXIDOREDUCTASE WITH IRON-SULFUR SUBUNIT"/>
    <property type="match status" value="1"/>
</dbReference>
<protein>
    <submittedName>
        <fullName evidence="7">(2Fe-2S)-binding protein</fullName>
    </submittedName>
</protein>
<dbReference type="PROSITE" id="PS00197">
    <property type="entry name" value="2FE2S_FER_1"/>
    <property type="match status" value="1"/>
</dbReference>
<evidence type="ECO:0000259" key="6">
    <source>
        <dbReference type="PROSITE" id="PS51085"/>
    </source>
</evidence>
<evidence type="ECO:0000256" key="1">
    <source>
        <dbReference type="ARBA" id="ARBA00022714"/>
    </source>
</evidence>
<dbReference type="InterPro" id="IPR002888">
    <property type="entry name" value="2Fe-2S-bd"/>
</dbReference>
<evidence type="ECO:0000313" key="8">
    <source>
        <dbReference type="Proteomes" id="UP001597469"/>
    </source>
</evidence>
<dbReference type="PANTHER" id="PTHR44379:SF2">
    <property type="entry name" value="BLR6218 PROTEIN"/>
    <property type="match status" value="1"/>
</dbReference>
<feature type="domain" description="2Fe-2S ferredoxin-type" evidence="6">
    <location>
        <begin position="2"/>
        <end position="78"/>
    </location>
</feature>
<reference evidence="8" key="1">
    <citation type="journal article" date="2019" name="Int. J. Syst. Evol. Microbiol.">
        <title>The Global Catalogue of Microorganisms (GCM) 10K type strain sequencing project: providing services to taxonomists for standard genome sequencing and annotation.</title>
        <authorList>
            <consortium name="The Broad Institute Genomics Platform"/>
            <consortium name="The Broad Institute Genome Sequencing Center for Infectious Disease"/>
            <person name="Wu L."/>
            <person name="Ma J."/>
        </authorList>
    </citation>
    <scope>NUCLEOTIDE SEQUENCE [LARGE SCALE GENOMIC DNA]</scope>
    <source>
        <strain evidence="8">KCTC 42805</strain>
    </source>
</reference>
<evidence type="ECO:0000256" key="5">
    <source>
        <dbReference type="ARBA" id="ARBA00023014"/>
    </source>
</evidence>
<gene>
    <name evidence="7" type="ORF">ACFSUS_01350</name>
</gene>
<name>A0ABW5LWW2_9BACT</name>
<sequence length="155" mass="16756">MALINLLINHQNHSVNVAPDTPLLWVLRDELNLKGTKFGCGQGLCGACTVHVNEKVIRSCVFPVSAAVGMTITTIEGLSTDGSHPVQQAWMEIDVPQCGYCQAGQIMAAAALLAEKKTPTDKEIDQAMTGNLCRCGTYVRIRKAIHVAISKQERP</sequence>
<evidence type="ECO:0000256" key="4">
    <source>
        <dbReference type="ARBA" id="ARBA00023004"/>
    </source>
</evidence>
<keyword evidence="4" id="KW-0408">Iron</keyword>
<dbReference type="InterPro" id="IPR006058">
    <property type="entry name" value="2Fe2S_fd_BS"/>
</dbReference>
<keyword evidence="3" id="KW-0560">Oxidoreductase</keyword>
<keyword evidence="8" id="KW-1185">Reference proteome</keyword>
<dbReference type="InterPro" id="IPR036010">
    <property type="entry name" value="2Fe-2S_ferredoxin-like_sf"/>
</dbReference>
<evidence type="ECO:0000313" key="7">
    <source>
        <dbReference type="EMBL" id="MFD2569258.1"/>
    </source>
</evidence>
<keyword evidence="1" id="KW-0001">2Fe-2S</keyword>
<evidence type="ECO:0000256" key="2">
    <source>
        <dbReference type="ARBA" id="ARBA00022723"/>
    </source>
</evidence>
<dbReference type="InterPro" id="IPR051452">
    <property type="entry name" value="Diverse_Oxidoreductases"/>
</dbReference>
<keyword evidence="2" id="KW-0479">Metal-binding</keyword>
<dbReference type="Pfam" id="PF00111">
    <property type="entry name" value="Fer2"/>
    <property type="match status" value="1"/>
</dbReference>
<organism evidence="7 8">
    <name type="scientific">Spirosoma soli</name>
    <dbReference type="NCBI Taxonomy" id="1770529"/>
    <lineage>
        <taxon>Bacteria</taxon>
        <taxon>Pseudomonadati</taxon>
        <taxon>Bacteroidota</taxon>
        <taxon>Cytophagia</taxon>
        <taxon>Cytophagales</taxon>
        <taxon>Cytophagaceae</taxon>
        <taxon>Spirosoma</taxon>
    </lineage>
</organism>
<dbReference type="EMBL" id="JBHULN010000001">
    <property type="protein sequence ID" value="MFD2569258.1"/>
    <property type="molecule type" value="Genomic_DNA"/>
</dbReference>
<accession>A0ABW5LWW2</accession>
<dbReference type="InterPro" id="IPR001041">
    <property type="entry name" value="2Fe-2S_ferredoxin-type"/>
</dbReference>
<dbReference type="InterPro" id="IPR036884">
    <property type="entry name" value="2Fe-2S-bd_dom_sf"/>
</dbReference>
<comment type="caution">
    <text evidence="7">The sequence shown here is derived from an EMBL/GenBank/DDBJ whole genome shotgun (WGS) entry which is preliminary data.</text>
</comment>
<dbReference type="Pfam" id="PF01799">
    <property type="entry name" value="Fer2_2"/>
    <property type="match status" value="1"/>
</dbReference>
<dbReference type="InterPro" id="IPR012675">
    <property type="entry name" value="Beta-grasp_dom_sf"/>
</dbReference>
<proteinExistence type="predicted"/>
<dbReference type="Proteomes" id="UP001597469">
    <property type="component" value="Unassembled WGS sequence"/>
</dbReference>
<dbReference type="SUPFAM" id="SSF54292">
    <property type="entry name" value="2Fe-2S ferredoxin-like"/>
    <property type="match status" value="1"/>
</dbReference>
<keyword evidence="5" id="KW-0411">Iron-sulfur</keyword>
<dbReference type="PROSITE" id="PS51085">
    <property type="entry name" value="2FE2S_FER_2"/>
    <property type="match status" value="1"/>
</dbReference>
<dbReference type="RefSeq" id="WP_381518005.1">
    <property type="nucleotide sequence ID" value="NZ_JBHULN010000001.1"/>
</dbReference>
<dbReference type="Gene3D" id="1.10.150.120">
    <property type="entry name" value="[2Fe-2S]-binding domain"/>
    <property type="match status" value="1"/>
</dbReference>
<dbReference type="Gene3D" id="3.10.20.30">
    <property type="match status" value="1"/>
</dbReference>
<dbReference type="CDD" id="cd00207">
    <property type="entry name" value="fer2"/>
    <property type="match status" value="1"/>
</dbReference>
<evidence type="ECO:0000256" key="3">
    <source>
        <dbReference type="ARBA" id="ARBA00023002"/>
    </source>
</evidence>
<dbReference type="SUPFAM" id="SSF47741">
    <property type="entry name" value="CO dehydrogenase ISP C-domain like"/>
    <property type="match status" value="1"/>
</dbReference>